<protein>
    <submittedName>
        <fullName evidence="6">LrgB family protein</fullName>
    </submittedName>
</protein>
<reference evidence="6 7" key="1">
    <citation type="submission" date="2021-06" db="EMBL/GenBank/DDBJ databases">
        <authorList>
            <person name="Sun Q."/>
            <person name="Li D."/>
        </authorList>
    </citation>
    <scope>NUCLEOTIDE SEQUENCE [LARGE SCALE GENOMIC DNA]</scope>
    <source>
        <strain evidence="6 7">MSJd-7</strain>
    </source>
</reference>
<feature type="transmembrane region" description="Helical" evidence="5">
    <location>
        <begin position="94"/>
        <end position="119"/>
    </location>
</feature>
<organism evidence="6 7">
    <name type="scientific">Butyricicoccus intestinisimiae</name>
    <dbReference type="NCBI Taxonomy" id="2841509"/>
    <lineage>
        <taxon>Bacteria</taxon>
        <taxon>Bacillati</taxon>
        <taxon>Bacillota</taxon>
        <taxon>Clostridia</taxon>
        <taxon>Eubacteriales</taxon>
        <taxon>Butyricicoccaceae</taxon>
        <taxon>Butyricicoccus</taxon>
    </lineage>
</organism>
<comment type="caution">
    <text evidence="6">The sequence shown here is derived from an EMBL/GenBank/DDBJ whole genome shotgun (WGS) entry which is preliminary data.</text>
</comment>
<feature type="transmembrane region" description="Helical" evidence="5">
    <location>
        <begin position="65"/>
        <end position="82"/>
    </location>
</feature>
<proteinExistence type="predicted"/>
<dbReference type="EMBL" id="JAHLQI010000005">
    <property type="protein sequence ID" value="MBU5490895.1"/>
    <property type="molecule type" value="Genomic_DNA"/>
</dbReference>
<name>A0ABS6ETV2_9FIRM</name>
<dbReference type="Pfam" id="PF04172">
    <property type="entry name" value="LrgB"/>
    <property type="match status" value="1"/>
</dbReference>
<evidence type="ECO:0000313" key="7">
    <source>
        <dbReference type="Proteomes" id="UP000783588"/>
    </source>
</evidence>
<feature type="transmembrane region" description="Helical" evidence="5">
    <location>
        <begin position="144"/>
        <end position="166"/>
    </location>
</feature>
<dbReference type="InterPro" id="IPR007300">
    <property type="entry name" value="CidB/LrgB"/>
</dbReference>
<keyword evidence="4 5" id="KW-0472">Membrane</keyword>
<keyword evidence="3 5" id="KW-1133">Transmembrane helix</keyword>
<evidence type="ECO:0000256" key="1">
    <source>
        <dbReference type="ARBA" id="ARBA00004141"/>
    </source>
</evidence>
<feature type="transmembrane region" description="Helical" evidence="5">
    <location>
        <begin position="210"/>
        <end position="229"/>
    </location>
</feature>
<gene>
    <name evidence="6" type="ORF">KQI75_09755</name>
</gene>
<sequence length="230" mass="24452">MNNLFLQCTYFGAVLTIAAYLFGQWCKRKWKLPICNPLLIAVIVVIALLLGFHVQYDTYYEGAKYISYLLTPATVCLAIPLYRQLELLKQHATAILLGVCSGVVASMGGIFVIAALFHLSHEEYVTFLPKSITTAIGMGVSEELGGIVTITVAIIILTGIIGNVIASTVCKVFRIEEPIAKGLAIGTAAHAIGTARALEMGPIEGAMSSLAVAVAGILTAFTASLFAMLL</sequence>
<dbReference type="PANTHER" id="PTHR30249">
    <property type="entry name" value="PUTATIVE SEROTONIN TRANSPORTER"/>
    <property type="match status" value="1"/>
</dbReference>
<dbReference type="PANTHER" id="PTHR30249:SF0">
    <property type="entry name" value="PLASTIDAL GLYCOLATE_GLYCERATE TRANSLOCATOR 1, CHLOROPLASTIC"/>
    <property type="match status" value="1"/>
</dbReference>
<evidence type="ECO:0000313" key="6">
    <source>
        <dbReference type="EMBL" id="MBU5490895.1"/>
    </source>
</evidence>
<comment type="subcellular location">
    <subcellularLocation>
        <location evidence="1">Membrane</location>
        <topology evidence="1">Multi-pass membrane protein</topology>
    </subcellularLocation>
</comment>
<evidence type="ECO:0000256" key="4">
    <source>
        <dbReference type="ARBA" id="ARBA00023136"/>
    </source>
</evidence>
<evidence type="ECO:0000256" key="2">
    <source>
        <dbReference type="ARBA" id="ARBA00022692"/>
    </source>
</evidence>
<feature type="transmembrane region" description="Helical" evidence="5">
    <location>
        <begin position="6"/>
        <end position="22"/>
    </location>
</feature>
<evidence type="ECO:0000256" key="5">
    <source>
        <dbReference type="SAM" id="Phobius"/>
    </source>
</evidence>
<accession>A0ABS6ETV2</accession>
<evidence type="ECO:0000256" key="3">
    <source>
        <dbReference type="ARBA" id="ARBA00022989"/>
    </source>
</evidence>
<dbReference type="Proteomes" id="UP000783588">
    <property type="component" value="Unassembled WGS sequence"/>
</dbReference>
<feature type="transmembrane region" description="Helical" evidence="5">
    <location>
        <begin position="34"/>
        <end position="53"/>
    </location>
</feature>
<keyword evidence="7" id="KW-1185">Reference proteome</keyword>
<keyword evidence="2 5" id="KW-0812">Transmembrane</keyword>
<dbReference type="RefSeq" id="WP_216470598.1">
    <property type="nucleotide sequence ID" value="NZ_JAHLQI010000005.1"/>
</dbReference>